<dbReference type="GO" id="GO:0007015">
    <property type="term" value="P:actin filament organization"/>
    <property type="evidence" value="ECO:0007669"/>
    <property type="project" value="TreeGrafter"/>
</dbReference>
<dbReference type="PANTHER" id="PTHR10652">
    <property type="entry name" value="ADENYLYL CYCLASE-ASSOCIATED PROTEIN"/>
    <property type="match status" value="1"/>
</dbReference>
<dbReference type="PANTHER" id="PTHR10652:SF0">
    <property type="entry name" value="ADENYLYL CYCLASE-ASSOCIATED PROTEIN"/>
    <property type="match status" value="1"/>
</dbReference>
<evidence type="ECO:0000256" key="1">
    <source>
        <dbReference type="ARBA" id="ARBA00007659"/>
    </source>
</evidence>
<organism evidence="3 4">
    <name type="scientific">Intoshia linei</name>
    <dbReference type="NCBI Taxonomy" id="1819745"/>
    <lineage>
        <taxon>Eukaryota</taxon>
        <taxon>Metazoa</taxon>
        <taxon>Spiralia</taxon>
        <taxon>Lophotrochozoa</taxon>
        <taxon>Mesozoa</taxon>
        <taxon>Orthonectida</taxon>
        <taxon>Rhopaluridae</taxon>
        <taxon>Intoshia</taxon>
    </lineage>
</organism>
<dbReference type="Pfam" id="PF08603">
    <property type="entry name" value="CAP_C"/>
    <property type="match status" value="1"/>
</dbReference>
<dbReference type="InterPro" id="IPR017901">
    <property type="entry name" value="C-CAP_CF_C-like"/>
</dbReference>
<dbReference type="SUPFAM" id="SSF69340">
    <property type="entry name" value="C-terminal domain of adenylylcyclase associated protein"/>
    <property type="match status" value="1"/>
</dbReference>
<dbReference type="InterPro" id="IPR001837">
    <property type="entry name" value="Adenylate_cyclase-assoc_CAP"/>
</dbReference>
<keyword evidence="4" id="KW-1185">Reference proteome</keyword>
<accession>A0A177AXS0</accession>
<dbReference type="SUPFAM" id="SSF101278">
    <property type="entry name" value="N-terminal domain of adenylylcyclase associated protein, CAP"/>
    <property type="match status" value="1"/>
</dbReference>
<sequence>MNSLSEFDTLIEEDFNAFVKISQTLDPKIIEQVNIVSKVVNEIRKVISLAEKIKKPTEIQFAEILKPLAQQIGDTQAFRNDNRKNVSENYFAAISESIPAFAWVQVTPTPGPHINGMCDAAQYYTNRILVDSKKKNDTDSIIWTQLWIDFLKNMALYVKKIHTTGLVWNPKGTVYDGTQVTEDAAPKTTTTTTTGGGLTSLFNDLNSGLNITKGLKHVKKGDKIIPTLKTSGSKVTTTATKAQIKKPIKQYAGKKWTIENFVKDTVEVDIKDKSETCMLISNTETVIKIKNKHNYTLIENCNKCHVHVDTIISTLDIVKCKRAHFHITNRVGSVNISSSDEIHLHVYDSTEEFPVLISTSCNVIIVKVHADNTETEYPLSTQVLHTWNKNTIKSGIVPVE</sequence>
<dbReference type="EMBL" id="LWCA01000830">
    <property type="protein sequence ID" value="OAF66785.1"/>
    <property type="molecule type" value="Genomic_DNA"/>
</dbReference>
<dbReference type="GO" id="GO:0019933">
    <property type="term" value="P:cAMP-mediated signaling"/>
    <property type="evidence" value="ECO:0007669"/>
    <property type="project" value="TreeGrafter"/>
</dbReference>
<comment type="caution">
    <text evidence="3">The sequence shown here is derived from an EMBL/GenBank/DDBJ whole genome shotgun (WGS) entry which is preliminary data.</text>
</comment>
<evidence type="ECO:0000313" key="4">
    <source>
        <dbReference type="Proteomes" id="UP000078046"/>
    </source>
</evidence>
<dbReference type="Proteomes" id="UP000078046">
    <property type="component" value="Unassembled WGS sequence"/>
</dbReference>
<dbReference type="Gene3D" id="1.25.40.330">
    <property type="entry name" value="Adenylate cyclase-associated CAP, N-terminal domain"/>
    <property type="match status" value="1"/>
</dbReference>
<gene>
    <name evidence="3" type="ORF">A3Q56_05490</name>
</gene>
<dbReference type="FunFam" id="1.25.40.330:FF:000001">
    <property type="entry name" value="Adenylyl cyclase-associated protein"/>
    <property type="match status" value="1"/>
</dbReference>
<dbReference type="Gene3D" id="2.160.20.70">
    <property type="match status" value="1"/>
</dbReference>
<dbReference type="GO" id="GO:0005737">
    <property type="term" value="C:cytoplasm"/>
    <property type="evidence" value="ECO:0007669"/>
    <property type="project" value="TreeGrafter"/>
</dbReference>
<reference evidence="3 4" key="1">
    <citation type="submission" date="2016-04" db="EMBL/GenBank/DDBJ databases">
        <title>The genome of Intoshia linei affirms orthonectids as highly simplified spiralians.</title>
        <authorList>
            <person name="Mikhailov K.V."/>
            <person name="Slusarev G.S."/>
            <person name="Nikitin M.A."/>
            <person name="Logacheva M.D."/>
            <person name="Penin A."/>
            <person name="Aleoshin V."/>
            <person name="Panchin Y.V."/>
        </authorList>
    </citation>
    <scope>NUCLEOTIDE SEQUENCE [LARGE SCALE GENOMIC DNA]</scope>
    <source>
        <strain evidence="3">Intl2013</strain>
        <tissue evidence="3">Whole animal</tissue>
    </source>
</reference>
<evidence type="ECO:0000313" key="3">
    <source>
        <dbReference type="EMBL" id="OAF66785.1"/>
    </source>
</evidence>
<dbReference type="InterPro" id="IPR036223">
    <property type="entry name" value="CAP_C_sf"/>
</dbReference>
<dbReference type="PROSITE" id="PS51329">
    <property type="entry name" value="C_CAP_COFACTOR_C"/>
    <property type="match status" value="1"/>
</dbReference>
<evidence type="ECO:0000259" key="2">
    <source>
        <dbReference type="PROSITE" id="PS51329"/>
    </source>
</evidence>
<dbReference type="AlphaFoldDB" id="A0A177AXS0"/>
<proteinExistence type="inferred from homology"/>
<protein>
    <submittedName>
        <fullName evidence="3">Adenylyl cyclase-associated protein</fullName>
    </submittedName>
</protein>
<dbReference type="InterPro" id="IPR016098">
    <property type="entry name" value="CAP/MinC_C"/>
</dbReference>
<comment type="similarity">
    <text evidence="1">Belongs to the CAP family.</text>
</comment>
<dbReference type="InterPro" id="IPR053950">
    <property type="entry name" value="CAP_N"/>
</dbReference>
<dbReference type="InterPro" id="IPR013912">
    <property type="entry name" value="Adenylate_cyclase-assoc_CAP_C"/>
</dbReference>
<dbReference type="InterPro" id="IPR036222">
    <property type="entry name" value="CAP_N_sf"/>
</dbReference>
<name>A0A177AXS0_9BILA</name>
<dbReference type="Pfam" id="PF21938">
    <property type="entry name" value="CAP_N"/>
    <property type="match status" value="1"/>
</dbReference>
<feature type="domain" description="C-CAP/cofactor C-like" evidence="2">
    <location>
        <begin position="245"/>
        <end position="387"/>
    </location>
</feature>
<dbReference type="GO" id="GO:0008179">
    <property type="term" value="F:adenylate cyclase binding"/>
    <property type="evidence" value="ECO:0007669"/>
    <property type="project" value="TreeGrafter"/>
</dbReference>
<dbReference type="OrthoDB" id="1601at2759"/>
<dbReference type="GO" id="GO:0003779">
    <property type="term" value="F:actin binding"/>
    <property type="evidence" value="ECO:0007669"/>
    <property type="project" value="InterPro"/>
</dbReference>